<gene>
    <name evidence="1" type="ORF">NM688_g3298</name>
</gene>
<organism evidence="1 2">
    <name type="scientific">Phlebia brevispora</name>
    <dbReference type="NCBI Taxonomy" id="194682"/>
    <lineage>
        <taxon>Eukaryota</taxon>
        <taxon>Fungi</taxon>
        <taxon>Dikarya</taxon>
        <taxon>Basidiomycota</taxon>
        <taxon>Agaricomycotina</taxon>
        <taxon>Agaricomycetes</taxon>
        <taxon>Polyporales</taxon>
        <taxon>Meruliaceae</taxon>
        <taxon>Phlebia</taxon>
    </lineage>
</organism>
<proteinExistence type="predicted"/>
<dbReference type="EMBL" id="JANHOG010000468">
    <property type="protein sequence ID" value="KAJ3554062.1"/>
    <property type="molecule type" value="Genomic_DNA"/>
</dbReference>
<accession>A0ACC1T5W7</accession>
<protein>
    <submittedName>
        <fullName evidence="1">Uncharacterized protein</fullName>
    </submittedName>
</protein>
<name>A0ACC1T5W7_9APHY</name>
<dbReference type="Proteomes" id="UP001148662">
    <property type="component" value="Unassembled WGS sequence"/>
</dbReference>
<evidence type="ECO:0000313" key="2">
    <source>
        <dbReference type="Proteomes" id="UP001148662"/>
    </source>
</evidence>
<evidence type="ECO:0000313" key="1">
    <source>
        <dbReference type="EMBL" id="KAJ3554062.1"/>
    </source>
</evidence>
<reference evidence="1" key="1">
    <citation type="submission" date="2022-07" db="EMBL/GenBank/DDBJ databases">
        <title>Genome Sequence of Phlebia brevispora.</title>
        <authorList>
            <person name="Buettner E."/>
        </authorList>
    </citation>
    <scope>NUCLEOTIDE SEQUENCE</scope>
    <source>
        <strain evidence="1">MPL23</strain>
    </source>
</reference>
<comment type="caution">
    <text evidence="1">The sequence shown here is derived from an EMBL/GenBank/DDBJ whole genome shotgun (WGS) entry which is preliminary data.</text>
</comment>
<keyword evidence="2" id="KW-1185">Reference proteome</keyword>
<sequence length="184" mass="20166">MASRHRTQIPKYPLVVSFTDPGAVVQIVYTHFQGDFVLTAACSQELPRYGINHCLTNRTAVYTIDLLCVCRALTKLDLTDKYEGRPEPDGTILSAEAPTVRMLHCRPTATTSTSISTYVDCSEDTKEMSTNAYTAIREDPNVHADGEDKGEHKARIAAKIEASKAAAGAAVEGVEEEEDEEDEE</sequence>